<reference evidence="1" key="1">
    <citation type="journal article" date="2023" name="Insect Mol. Biol.">
        <title>Genome sequencing provides insights into the evolution of gene families encoding plant cell wall-degrading enzymes in longhorned beetles.</title>
        <authorList>
            <person name="Shin N.R."/>
            <person name="Okamura Y."/>
            <person name="Kirsch R."/>
            <person name="Pauchet Y."/>
        </authorList>
    </citation>
    <scope>NUCLEOTIDE SEQUENCE</scope>
    <source>
        <strain evidence="1">AMC_N1</strain>
    </source>
</reference>
<gene>
    <name evidence="1" type="ORF">NQ318_020380</name>
</gene>
<proteinExistence type="predicted"/>
<evidence type="ECO:0000313" key="1">
    <source>
        <dbReference type="EMBL" id="KAJ8945535.1"/>
    </source>
</evidence>
<dbReference type="Proteomes" id="UP001162162">
    <property type="component" value="Unassembled WGS sequence"/>
</dbReference>
<dbReference type="EMBL" id="JAPWTK010000213">
    <property type="protein sequence ID" value="KAJ8945535.1"/>
    <property type="molecule type" value="Genomic_DNA"/>
</dbReference>
<name>A0AAV8Y2C2_9CUCU</name>
<accession>A0AAV8Y2C2</accession>
<comment type="caution">
    <text evidence="1">The sequence shown here is derived from an EMBL/GenBank/DDBJ whole genome shotgun (WGS) entry which is preliminary data.</text>
</comment>
<dbReference type="AlphaFoldDB" id="A0AAV8Y2C2"/>
<sequence length="63" mass="7068">MKIAVKLVKDAGVEITEDGCGIPELRQFQQCLAEYQLVVHNYGSKGRDVYFKGDNDAAVRHEN</sequence>
<evidence type="ECO:0000313" key="2">
    <source>
        <dbReference type="Proteomes" id="UP001162162"/>
    </source>
</evidence>
<keyword evidence="2" id="KW-1185">Reference proteome</keyword>
<organism evidence="1 2">
    <name type="scientific">Aromia moschata</name>
    <dbReference type="NCBI Taxonomy" id="1265417"/>
    <lineage>
        <taxon>Eukaryota</taxon>
        <taxon>Metazoa</taxon>
        <taxon>Ecdysozoa</taxon>
        <taxon>Arthropoda</taxon>
        <taxon>Hexapoda</taxon>
        <taxon>Insecta</taxon>
        <taxon>Pterygota</taxon>
        <taxon>Neoptera</taxon>
        <taxon>Endopterygota</taxon>
        <taxon>Coleoptera</taxon>
        <taxon>Polyphaga</taxon>
        <taxon>Cucujiformia</taxon>
        <taxon>Chrysomeloidea</taxon>
        <taxon>Cerambycidae</taxon>
        <taxon>Cerambycinae</taxon>
        <taxon>Callichromatini</taxon>
        <taxon>Aromia</taxon>
    </lineage>
</organism>
<protein>
    <submittedName>
        <fullName evidence="1">Uncharacterized protein</fullName>
    </submittedName>
</protein>